<feature type="domain" description="Bacterial type II secretion system protein E" evidence="4">
    <location>
        <begin position="258"/>
        <end position="272"/>
    </location>
</feature>
<keyword evidence="2" id="KW-0547">Nucleotide-binding</keyword>
<comment type="similarity">
    <text evidence="1">Belongs to the GSP E family.</text>
</comment>
<dbReference type="SUPFAM" id="SSF52540">
    <property type="entry name" value="P-loop containing nucleoside triphosphate hydrolases"/>
    <property type="match status" value="1"/>
</dbReference>
<dbReference type="CDD" id="cd01129">
    <property type="entry name" value="PulE-GspE-like"/>
    <property type="match status" value="1"/>
</dbReference>
<gene>
    <name evidence="5" type="ORF">EGA29_19950</name>
</gene>
<evidence type="ECO:0000259" key="4">
    <source>
        <dbReference type="PROSITE" id="PS00662"/>
    </source>
</evidence>
<dbReference type="EMBL" id="RJTL01000038">
    <property type="protein sequence ID" value="RNM03062.1"/>
    <property type="molecule type" value="Genomic_DNA"/>
</dbReference>
<evidence type="ECO:0000313" key="5">
    <source>
        <dbReference type="EMBL" id="RNM03062.1"/>
    </source>
</evidence>
<evidence type="ECO:0000313" key="6">
    <source>
        <dbReference type="Proteomes" id="UP000271222"/>
    </source>
</evidence>
<accession>A0A454TLS2</accession>
<dbReference type="Gene3D" id="3.40.50.300">
    <property type="entry name" value="P-loop containing nucleotide triphosphate hydrolases"/>
    <property type="match status" value="1"/>
</dbReference>
<dbReference type="RefSeq" id="WP_123203762.1">
    <property type="nucleotide sequence ID" value="NZ_RJTL01000038.1"/>
</dbReference>
<evidence type="ECO:0000256" key="2">
    <source>
        <dbReference type="ARBA" id="ARBA00022741"/>
    </source>
</evidence>
<dbReference type="OrthoDB" id="5790493at2"/>
<protein>
    <submittedName>
        <fullName evidence="5">Twitching motility protein PilT</fullName>
    </submittedName>
</protein>
<organism evidence="5 6">
    <name type="scientific">Ralstonia pseudosolanacearum</name>
    <dbReference type="NCBI Taxonomy" id="1310165"/>
    <lineage>
        <taxon>Bacteria</taxon>
        <taxon>Pseudomonadati</taxon>
        <taxon>Pseudomonadota</taxon>
        <taxon>Betaproteobacteria</taxon>
        <taxon>Burkholderiales</taxon>
        <taxon>Burkholderiaceae</taxon>
        <taxon>Ralstonia</taxon>
        <taxon>Ralstonia solanacearum species complex</taxon>
    </lineage>
</organism>
<dbReference type="Pfam" id="PF00437">
    <property type="entry name" value="T2SSE"/>
    <property type="match status" value="1"/>
</dbReference>
<dbReference type="SMART" id="SM00382">
    <property type="entry name" value="AAA"/>
    <property type="match status" value="1"/>
</dbReference>
<dbReference type="GO" id="GO:0016887">
    <property type="term" value="F:ATP hydrolysis activity"/>
    <property type="evidence" value="ECO:0007669"/>
    <property type="project" value="TreeGrafter"/>
</dbReference>
<dbReference type="PANTHER" id="PTHR30258">
    <property type="entry name" value="TYPE II SECRETION SYSTEM PROTEIN GSPE-RELATED"/>
    <property type="match status" value="1"/>
</dbReference>
<dbReference type="Proteomes" id="UP000271222">
    <property type="component" value="Unassembled WGS sequence"/>
</dbReference>
<dbReference type="InterPro" id="IPR003593">
    <property type="entry name" value="AAA+_ATPase"/>
</dbReference>
<sequence>MSESNVPEVGGLAALSTEERRAIMLINDGNTDESRIEQVIRDLFVWGVVTKSSDLHLSGRGDRESPVIVANVRTPSGFRNFLFRYPTSKGRHWQTKLFSLTGTPQGASTPDISSTRFEMVLPAKFALAHGLKPFEGEDTYPVDVRVEYTKTFNGFSFVCRLLDSQRAPKLHELGLSYTMHRVILRALAEPSGLILVTGPTGSGKTTLLNAMLGVLNDGTRAIHTIEHPVEIALRGWGPIKQVQIGGNITFPRALRSALRQDPDVIMIGEIRDAETMEIALQAAQTGHLVLATLHTNNSAETYTRAIDLTMDKERDAYRLAQSVKLVTAQRLLDRYEGEASTRALSRDEREWLSANGMHLGAQITETVPVVEAGRPKRAGKVALLETIVTTHEIKQLLRSARVNTSDIYKAACNQDQFEPLAMGGVRAMQGLGARLQDCVEQLESMTDAEQTPCLRLQLAERYRLNYVEVAEAIDAYHRAADAGSHQTLEAFFAQRCGAPHGANLEEEVV</sequence>
<dbReference type="GO" id="GO:0005524">
    <property type="term" value="F:ATP binding"/>
    <property type="evidence" value="ECO:0007669"/>
    <property type="project" value="UniProtKB-KW"/>
</dbReference>
<dbReference type="AlphaFoldDB" id="A0A454TLS2"/>
<dbReference type="InterPro" id="IPR027417">
    <property type="entry name" value="P-loop_NTPase"/>
</dbReference>
<evidence type="ECO:0000256" key="3">
    <source>
        <dbReference type="ARBA" id="ARBA00022840"/>
    </source>
</evidence>
<dbReference type="PANTHER" id="PTHR30258:SF2">
    <property type="entry name" value="COMG OPERON PROTEIN 1"/>
    <property type="match status" value="1"/>
</dbReference>
<keyword evidence="3" id="KW-0067">ATP-binding</keyword>
<proteinExistence type="inferred from homology"/>
<reference evidence="5 6" key="1">
    <citation type="submission" date="2018-10" db="EMBL/GenBank/DDBJ databases">
        <title>Draft Genome Sequence of Ralstonia pseudosolanacearum (R. solanacearum phylotype I) Strain Tg03 Isolated from Luffa cylindrica in China.</title>
        <authorList>
            <person name="Yuan G.-Q."/>
            <person name="Li Q.-Q."/>
            <person name="Zhang Y.-W."/>
        </authorList>
    </citation>
    <scope>NUCLEOTIDE SEQUENCE [LARGE SCALE GENOMIC DNA]</scope>
    <source>
        <strain evidence="5 6">Tg03</strain>
    </source>
</reference>
<dbReference type="GO" id="GO:0005886">
    <property type="term" value="C:plasma membrane"/>
    <property type="evidence" value="ECO:0007669"/>
    <property type="project" value="TreeGrafter"/>
</dbReference>
<name>A0A454TLS2_9RALS</name>
<dbReference type="InterPro" id="IPR001482">
    <property type="entry name" value="T2SS/T4SS_dom"/>
</dbReference>
<comment type="caution">
    <text evidence="5">The sequence shown here is derived from an EMBL/GenBank/DDBJ whole genome shotgun (WGS) entry which is preliminary data.</text>
</comment>
<evidence type="ECO:0000256" key="1">
    <source>
        <dbReference type="ARBA" id="ARBA00006611"/>
    </source>
</evidence>
<dbReference type="PROSITE" id="PS00662">
    <property type="entry name" value="T2SP_E"/>
    <property type="match status" value="1"/>
</dbReference>